<evidence type="ECO:0000313" key="1">
    <source>
        <dbReference type="EnsemblPlants" id="Solyc06g008295.1.1"/>
    </source>
</evidence>
<sequence length="98" mass="11505">MLCLLNDLYAFIGSIILTSKNLRELAHDRRDRTYKEEYITTLGFTGYLTPQSLLLWRERPSFIFRYGEPWRAGKVVVDKFVIFGGLKLNRCTSVRERA</sequence>
<dbReference type="Gramene" id="Solyc06g008295.1.1">
    <property type="protein sequence ID" value="Solyc06g008295.1.1"/>
    <property type="gene ID" value="Solyc06g008295.1"/>
</dbReference>
<proteinExistence type="predicted"/>
<dbReference type="Proteomes" id="UP000004994">
    <property type="component" value="Chromosome 6"/>
</dbReference>
<name>A0A3Q7HJE9_SOLLC</name>
<dbReference type="InParanoid" id="A0A3Q7HJE9"/>
<protein>
    <submittedName>
        <fullName evidence="1">Uncharacterized protein</fullName>
    </submittedName>
</protein>
<evidence type="ECO:0000313" key="2">
    <source>
        <dbReference type="Proteomes" id="UP000004994"/>
    </source>
</evidence>
<reference evidence="1" key="1">
    <citation type="journal article" date="2012" name="Nature">
        <title>The tomato genome sequence provides insights into fleshy fruit evolution.</title>
        <authorList>
            <consortium name="Tomato Genome Consortium"/>
        </authorList>
    </citation>
    <scope>NUCLEOTIDE SEQUENCE [LARGE SCALE GENOMIC DNA]</scope>
    <source>
        <strain evidence="1">cv. Heinz 1706</strain>
    </source>
</reference>
<reference evidence="1" key="2">
    <citation type="submission" date="2019-01" db="UniProtKB">
        <authorList>
            <consortium name="EnsemblPlants"/>
        </authorList>
    </citation>
    <scope>IDENTIFICATION</scope>
    <source>
        <strain evidence="1">cv. Heinz 1706</strain>
    </source>
</reference>
<organism evidence="1">
    <name type="scientific">Solanum lycopersicum</name>
    <name type="common">Tomato</name>
    <name type="synonym">Lycopersicon esculentum</name>
    <dbReference type="NCBI Taxonomy" id="4081"/>
    <lineage>
        <taxon>Eukaryota</taxon>
        <taxon>Viridiplantae</taxon>
        <taxon>Streptophyta</taxon>
        <taxon>Embryophyta</taxon>
        <taxon>Tracheophyta</taxon>
        <taxon>Spermatophyta</taxon>
        <taxon>Magnoliopsida</taxon>
        <taxon>eudicotyledons</taxon>
        <taxon>Gunneridae</taxon>
        <taxon>Pentapetalae</taxon>
        <taxon>asterids</taxon>
        <taxon>lamiids</taxon>
        <taxon>Solanales</taxon>
        <taxon>Solanaceae</taxon>
        <taxon>Solanoideae</taxon>
        <taxon>Solaneae</taxon>
        <taxon>Solanum</taxon>
        <taxon>Solanum subgen. Lycopersicon</taxon>
    </lineage>
</organism>
<keyword evidence="2" id="KW-1185">Reference proteome</keyword>
<accession>A0A3Q7HJE9</accession>
<dbReference type="EnsemblPlants" id="Solyc06g008295.1.1">
    <property type="protein sequence ID" value="Solyc06g008295.1.1"/>
    <property type="gene ID" value="Solyc06g008295.1"/>
</dbReference>
<dbReference type="AlphaFoldDB" id="A0A3Q7HJE9"/>